<name>A0A553Q029_9TELE</name>
<protein>
    <submittedName>
        <fullName evidence="10">Uncharacterized protein</fullName>
    </submittedName>
</protein>
<reference evidence="10 11" key="1">
    <citation type="journal article" date="2019" name="Sci. Data">
        <title>Hybrid genome assembly and annotation of Danionella translucida.</title>
        <authorList>
            <person name="Kadobianskyi M."/>
            <person name="Schulze L."/>
            <person name="Schuelke M."/>
            <person name="Judkewitz B."/>
        </authorList>
    </citation>
    <scope>NUCLEOTIDE SEQUENCE [LARGE SCALE GENOMIC DNA]</scope>
    <source>
        <strain evidence="10 11">Bolton</strain>
    </source>
</reference>
<evidence type="ECO:0000256" key="3">
    <source>
        <dbReference type="ARBA" id="ARBA00022692"/>
    </source>
</evidence>
<evidence type="ECO:0000313" key="10">
    <source>
        <dbReference type="EMBL" id="TRY83246.1"/>
    </source>
</evidence>
<feature type="non-terminal residue" evidence="10">
    <location>
        <position position="1"/>
    </location>
</feature>
<dbReference type="STRING" id="623744.A0A553Q029"/>
<organism evidence="10 11">
    <name type="scientific">Danionella cerebrum</name>
    <dbReference type="NCBI Taxonomy" id="2873325"/>
    <lineage>
        <taxon>Eukaryota</taxon>
        <taxon>Metazoa</taxon>
        <taxon>Chordata</taxon>
        <taxon>Craniata</taxon>
        <taxon>Vertebrata</taxon>
        <taxon>Euteleostomi</taxon>
        <taxon>Actinopterygii</taxon>
        <taxon>Neopterygii</taxon>
        <taxon>Teleostei</taxon>
        <taxon>Ostariophysi</taxon>
        <taxon>Cypriniformes</taxon>
        <taxon>Danionidae</taxon>
        <taxon>Danioninae</taxon>
        <taxon>Danionella</taxon>
    </lineage>
</organism>
<dbReference type="PANTHER" id="PTHR11337">
    <property type="entry name" value="MUCIN/PORIMIN"/>
    <property type="match status" value="1"/>
</dbReference>
<dbReference type="EMBL" id="SRMA01026484">
    <property type="protein sequence ID" value="TRY83246.1"/>
    <property type="molecule type" value="Genomic_DNA"/>
</dbReference>
<dbReference type="GO" id="GO:0031410">
    <property type="term" value="C:cytoplasmic vesicle"/>
    <property type="evidence" value="ECO:0007669"/>
    <property type="project" value="TreeGrafter"/>
</dbReference>
<keyword evidence="4" id="KW-0732">Signal</keyword>
<dbReference type="InterPro" id="IPR007947">
    <property type="entry name" value="CD164_MGC24"/>
</dbReference>
<dbReference type="PANTHER" id="PTHR11337:SF11">
    <property type="entry name" value="CD164 SIALOMUCIN-LIKE 2 PROTEIN"/>
    <property type="match status" value="1"/>
</dbReference>
<dbReference type="Pfam" id="PF05283">
    <property type="entry name" value="MGC-24"/>
    <property type="match status" value="1"/>
</dbReference>
<comment type="subcellular location">
    <subcellularLocation>
        <location evidence="1">Membrane</location>
        <topology evidence="1">Single-pass type I membrane protein</topology>
    </subcellularLocation>
</comment>
<evidence type="ECO:0000256" key="5">
    <source>
        <dbReference type="ARBA" id="ARBA00022989"/>
    </source>
</evidence>
<keyword evidence="11" id="KW-1185">Reference proteome</keyword>
<gene>
    <name evidence="10" type="ORF">DNTS_032512</name>
</gene>
<evidence type="ECO:0000256" key="7">
    <source>
        <dbReference type="ARBA" id="ARBA00023180"/>
    </source>
</evidence>
<evidence type="ECO:0000256" key="2">
    <source>
        <dbReference type="ARBA" id="ARBA00005341"/>
    </source>
</evidence>
<evidence type="ECO:0000313" key="11">
    <source>
        <dbReference type="Proteomes" id="UP000316079"/>
    </source>
</evidence>
<evidence type="ECO:0000256" key="9">
    <source>
        <dbReference type="SAM" id="Phobius"/>
    </source>
</evidence>
<evidence type="ECO:0000256" key="8">
    <source>
        <dbReference type="SAM" id="MobiDB-lite"/>
    </source>
</evidence>
<evidence type="ECO:0000256" key="4">
    <source>
        <dbReference type="ARBA" id="ARBA00022729"/>
    </source>
</evidence>
<keyword evidence="3 9" id="KW-0812">Transmembrane</keyword>
<evidence type="ECO:0000256" key="6">
    <source>
        <dbReference type="ARBA" id="ARBA00023136"/>
    </source>
</evidence>
<dbReference type="GO" id="GO:0016020">
    <property type="term" value="C:membrane"/>
    <property type="evidence" value="ECO:0007669"/>
    <property type="project" value="UniProtKB-SubCell"/>
</dbReference>
<feature type="region of interest" description="Disordered" evidence="8">
    <location>
        <begin position="151"/>
        <end position="173"/>
    </location>
</feature>
<keyword evidence="7" id="KW-0325">Glycoprotein</keyword>
<dbReference type="OrthoDB" id="6160056at2759"/>
<keyword evidence="5 9" id="KW-1133">Transmembrane helix</keyword>
<dbReference type="Proteomes" id="UP000316079">
    <property type="component" value="Unassembled WGS sequence"/>
</dbReference>
<dbReference type="AlphaFoldDB" id="A0A553Q029"/>
<keyword evidence="6 9" id="KW-0472">Membrane</keyword>
<sequence length="219" mass="23520">CQCDETNFTSEHEKRTILASGEDFKTSGRLVATLPVSRYTPSRLMESERMMSTPDIVTLHSDLVSGGRRHLDIFAHIVQTSSQTTGSTDASPVVDCSLFNTCDGCITGDPALNLTRCVWQSCNDGNDTRCMSDTEDSGGCSVYNETGMCQTDAGSGDGDTGGKDDTGPDSNPQFSQASFDLSSFIGGIILVLVLQAGGFFAMRFLKTKDSSYETIDQPQ</sequence>
<proteinExistence type="inferred from homology"/>
<comment type="similarity">
    <text evidence="2">Belongs to the CD164 family.</text>
</comment>
<feature type="transmembrane region" description="Helical" evidence="9">
    <location>
        <begin position="181"/>
        <end position="202"/>
    </location>
</feature>
<accession>A0A553Q029</accession>
<comment type="caution">
    <text evidence="10">The sequence shown here is derived from an EMBL/GenBank/DDBJ whole genome shotgun (WGS) entry which is preliminary data.</text>
</comment>
<evidence type="ECO:0000256" key="1">
    <source>
        <dbReference type="ARBA" id="ARBA00004479"/>
    </source>
</evidence>